<name>A0ABY6KIU7_9ARAC</name>
<dbReference type="Pfam" id="PF00533">
    <property type="entry name" value="BRCT"/>
    <property type="match status" value="2"/>
</dbReference>
<feature type="region of interest" description="Disordered" evidence="2">
    <location>
        <begin position="1315"/>
        <end position="1335"/>
    </location>
</feature>
<dbReference type="InterPro" id="IPR049936">
    <property type="entry name" value="TopBP1_BRCT_8"/>
</dbReference>
<feature type="domain" description="BRCT" evidence="3">
    <location>
        <begin position="1334"/>
        <end position="1415"/>
    </location>
</feature>
<feature type="compositionally biased region" description="Pro residues" evidence="2">
    <location>
        <begin position="551"/>
        <end position="563"/>
    </location>
</feature>
<dbReference type="PANTHER" id="PTHR13561">
    <property type="entry name" value="DNA REPLICATION REGULATOR DPB11-RELATED"/>
    <property type="match status" value="1"/>
</dbReference>
<dbReference type="SMART" id="SM00292">
    <property type="entry name" value="BRCT"/>
    <property type="match status" value="8"/>
</dbReference>
<feature type="compositionally biased region" description="Low complexity" evidence="2">
    <location>
        <begin position="564"/>
        <end position="574"/>
    </location>
</feature>
<feature type="domain" description="BRCT" evidence="3">
    <location>
        <begin position="738"/>
        <end position="783"/>
    </location>
</feature>
<proteinExistence type="predicted"/>
<dbReference type="Gene3D" id="3.40.50.10190">
    <property type="entry name" value="BRCT domain"/>
    <property type="match status" value="9"/>
</dbReference>
<dbReference type="CDD" id="cd17728">
    <property type="entry name" value="BRCT_TopBP1_rpt8"/>
    <property type="match status" value="1"/>
</dbReference>
<gene>
    <name evidence="4" type="ORF">LAZ67_5001836</name>
</gene>
<dbReference type="SUPFAM" id="SSF52113">
    <property type="entry name" value="BRCT domain"/>
    <property type="match status" value="7"/>
</dbReference>
<dbReference type="CDD" id="cd17727">
    <property type="entry name" value="BRCT_TopBP1_rpt6"/>
    <property type="match status" value="1"/>
</dbReference>
<feature type="region of interest" description="Disordered" evidence="2">
    <location>
        <begin position="388"/>
        <end position="407"/>
    </location>
</feature>
<dbReference type="CDD" id="cd17731">
    <property type="entry name" value="BRCT_TopBP1_rpt2_like"/>
    <property type="match status" value="1"/>
</dbReference>
<feature type="domain" description="BRCT" evidence="3">
    <location>
        <begin position="1062"/>
        <end position="1151"/>
    </location>
</feature>
<evidence type="ECO:0000313" key="5">
    <source>
        <dbReference type="Proteomes" id="UP001235939"/>
    </source>
</evidence>
<dbReference type="PROSITE" id="PS50172">
    <property type="entry name" value="BRCT"/>
    <property type="match status" value="7"/>
</dbReference>
<dbReference type="InterPro" id="IPR059215">
    <property type="entry name" value="BRCT2_TopBP1-like"/>
</dbReference>
<keyword evidence="5" id="KW-1185">Reference proteome</keyword>
<dbReference type="CDD" id="cd17738">
    <property type="entry name" value="BRCT_TopBP1_rpt7"/>
    <property type="match status" value="1"/>
</dbReference>
<dbReference type="PANTHER" id="PTHR13561:SF20">
    <property type="entry name" value="DNA TOPOISOMERASE 2-BINDING PROTEIN 1"/>
    <property type="match status" value="1"/>
</dbReference>
<accession>A0ABY6KIU7</accession>
<keyword evidence="1" id="KW-0677">Repeat</keyword>
<feature type="region of interest" description="Disordered" evidence="2">
    <location>
        <begin position="1272"/>
        <end position="1300"/>
    </location>
</feature>
<feature type="region of interest" description="Disordered" evidence="2">
    <location>
        <begin position="1545"/>
        <end position="1571"/>
    </location>
</feature>
<dbReference type="InterPro" id="IPR036420">
    <property type="entry name" value="BRCT_dom_sf"/>
</dbReference>
<feature type="region of interest" description="Disordered" evidence="2">
    <location>
        <begin position="537"/>
        <end position="599"/>
    </location>
</feature>
<dbReference type="Pfam" id="PF21298">
    <property type="entry name" value="TopBP1_BRCT0"/>
    <property type="match status" value="1"/>
</dbReference>
<organism evidence="4 5">
    <name type="scientific">Cordylochernes scorpioides</name>
    <dbReference type="NCBI Taxonomy" id="51811"/>
    <lineage>
        <taxon>Eukaryota</taxon>
        <taxon>Metazoa</taxon>
        <taxon>Ecdysozoa</taxon>
        <taxon>Arthropoda</taxon>
        <taxon>Chelicerata</taxon>
        <taxon>Arachnida</taxon>
        <taxon>Pseudoscorpiones</taxon>
        <taxon>Cheliferoidea</taxon>
        <taxon>Chernetidae</taxon>
        <taxon>Cordylochernes</taxon>
    </lineage>
</organism>
<feature type="domain" description="BRCT" evidence="3">
    <location>
        <begin position="438"/>
        <end position="516"/>
    </location>
</feature>
<feature type="domain" description="BRCT" evidence="3">
    <location>
        <begin position="601"/>
        <end position="684"/>
    </location>
</feature>
<evidence type="ECO:0000256" key="2">
    <source>
        <dbReference type="SAM" id="MobiDB-lite"/>
    </source>
</evidence>
<evidence type="ECO:0000313" key="4">
    <source>
        <dbReference type="EMBL" id="UYV67742.1"/>
    </source>
</evidence>
<feature type="domain" description="BRCT" evidence="3">
    <location>
        <begin position="202"/>
        <end position="276"/>
    </location>
</feature>
<dbReference type="Proteomes" id="UP001235939">
    <property type="component" value="Chromosome 05"/>
</dbReference>
<dbReference type="InterPro" id="IPR049542">
    <property type="entry name" value="TopBP1-like_BRCT0"/>
</dbReference>
<dbReference type="EMBL" id="CP092867">
    <property type="protein sequence ID" value="UYV67742.1"/>
    <property type="molecule type" value="Genomic_DNA"/>
</dbReference>
<feature type="domain" description="BRCT" evidence="3">
    <location>
        <begin position="296"/>
        <end position="385"/>
    </location>
</feature>
<reference evidence="4 5" key="1">
    <citation type="submission" date="2022-01" db="EMBL/GenBank/DDBJ databases">
        <title>A chromosomal length assembly of Cordylochernes scorpioides.</title>
        <authorList>
            <person name="Zeh D."/>
            <person name="Zeh J."/>
        </authorList>
    </citation>
    <scope>NUCLEOTIDE SEQUENCE [LARGE SCALE GENOMIC DNA]</scope>
    <source>
        <strain evidence="4">IN4F17</strain>
        <tissue evidence="4">Whole Body</tissue>
    </source>
</reference>
<dbReference type="InterPro" id="IPR001357">
    <property type="entry name" value="BRCT_dom"/>
</dbReference>
<evidence type="ECO:0000256" key="1">
    <source>
        <dbReference type="ARBA" id="ARBA00022737"/>
    </source>
</evidence>
<sequence>MDEAMEEVVEEEMNRCFEALKKHQAIDGVKSLFILSAAIHICIALSRSTILTSWKLIKMCKLLGNSPLKKLSLIRKAWIKLKDSVRWLGFNNDVGAGAAMMSLLTQDESHVSRYQVLFVEQAQISEPLKKAFEAMISSEIEPQWVPESALSPKKEDTLYVCDPFEGPGFSALEARKCRVVGPLCVLRCLQDRVALPHKSHPVFSVAMRGLIVTCTNISPRERNNVRSQIQLMGGHFVKDLVRTVTHLVVGSVGSTKYRVAATNGTPILTLSWVEDCWEKAQHHLLSATDPALMQKHLCPPFLGLWISVSQLPTEERRKVQSLVEANGGHYSGVLRAQETTHLVLREPQGEKYRFAQQWKLHCVLPEWVFDSIDKKFCQDESQYAIDGTTGQFTSTPKKAKSSSQLPNPECSNINGSFSHLSETLRSEVSIVPVGVMALSGSSIHLSGFEDQELLQLTKLVLACGGQVVKALAPGSVVVHSGGQPCNIPPTYTVVSKQWLLECHKQAQCLNTSDYLIKKCQNPEQENDSTLCPELEEHKRQTHQLNSTPRNPDAPPPQASPAPSPRSNQSSQKSSAIGTKSSEGENIALPCDPDPSETNVENEQKLFSGITFQIHSELSNEDRIHIAELVASAGGSVEDKSADILVVSPLTAATKVNGDQVQVTLVWLQECIQNNTVLSLKGNPLFQPIPVVNTRPLEGLPVHWGGEGCLGEDFNHAWGHNQEFLVRRANKARNLQANTHLVLPNPEGSKYQGACKWGLPTITKHWLLACARSGSKAPEEDYLAQHSPDHTDLSAGLQELLDEIHLCRGKENVNPNIKSSTSASIDNFDIPAALLSIPFDTEEQETSADVVPAILAVGNSEVSYSKPEPPLNATAADEDDDVTFVGVIKPQTPVTPFTKINHSRMELTPSSEIKKMMKSKISLNSTVATNCTLPGDIDDDVVFVQELNTTFEDSVKASNGEEQARMFRTPKPFSLNKFNQVQEKNDTSLNQDNTPSKFLNPDVKFLPKFDVKGILAEFESPDNQGKAKKYSLPLEEVFAQNIEKALNNFNSSQSVSKAKDKVASSVLLQGVVAYVGKKLGPLQNELHKQISDLGGEAKWSYDKTCTHYIYKGKSLDKEARQAKANGIKMVSPNWVQACSEEGKWVDESFYPPTFNPRLSLSQDIGTTARNLPPQTPNFYKLGKKGDAREYFSSTAPSLLSSFSKLNSLKLPAVPFKGRLSSSFDEEAKQDLEEPPNPQHPKDVPQHDASYNSAAISDFSMNVEIPASSKLETAFPKNNSSPLCPKPQEIKGGSGPSQNFPIGWVDYTGQVERFNVTDDEADDKSSKGPTQPKRKFMLSGFSDSEKSRYQEIITQLGGEMSECKDVDPTATHLVLAQPVKNEKFLASVSAGLWVVHTSYLDDSNKAKSFLPEEDYEWGGTRNTKLSASFPDKVVRLTFCPKRWRIKCQSSGEPAFHNWKVVIYNNAPVKALAFKRILQMGGASVLSPEDALQATHAFIDVEETIPPISDLFKEGVKCLKPEFLAVYLTDDCTPAEEEFLVPEALKLHQDSKGKKRRTTQAEPRTRYSKRTKRS</sequence>
<protein>
    <submittedName>
        <fullName evidence="4">TOPBP1</fullName>
    </submittedName>
</protein>
<dbReference type="Pfam" id="PF12738">
    <property type="entry name" value="PTCB-BRCT"/>
    <property type="match status" value="3"/>
</dbReference>
<feature type="region of interest" description="Disordered" evidence="2">
    <location>
        <begin position="1222"/>
        <end position="1246"/>
    </location>
</feature>
<evidence type="ECO:0000259" key="3">
    <source>
        <dbReference type="PROSITE" id="PS50172"/>
    </source>
</evidence>